<organism evidence="3 4">
    <name type="scientific">Rosistilla ulvae</name>
    <dbReference type="NCBI Taxonomy" id="1930277"/>
    <lineage>
        <taxon>Bacteria</taxon>
        <taxon>Pseudomonadati</taxon>
        <taxon>Planctomycetota</taxon>
        <taxon>Planctomycetia</taxon>
        <taxon>Pirellulales</taxon>
        <taxon>Pirellulaceae</taxon>
        <taxon>Rosistilla</taxon>
    </lineage>
</organism>
<dbReference type="EMBL" id="CP036261">
    <property type="protein sequence ID" value="QDS89282.1"/>
    <property type="molecule type" value="Genomic_DNA"/>
</dbReference>
<gene>
    <name evidence="3" type="ORF">EC9_34790</name>
</gene>
<keyword evidence="2" id="KW-1133">Transmembrane helix</keyword>
<protein>
    <recommendedName>
        <fullName evidence="5">IncA protein</fullName>
    </recommendedName>
</protein>
<dbReference type="AlphaFoldDB" id="A0A517M334"/>
<keyword evidence="1" id="KW-0175">Coiled coil</keyword>
<reference evidence="3 4" key="1">
    <citation type="submission" date="2019-02" db="EMBL/GenBank/DDBJ databases">
        <title>Deep-cultivation of Planctomycetes and their phenomic and genomic characterization uncovers novel biology.</title>
        <authorList>
            <person name="Wiegand S."/>
            <person name="Jogler M."/>
            <person name="Boedeker C."/>
            <person name="Pinto D."/>
            <person name="Vollmers J."/>
            <person name="Rivas-Marin E."/>
            <person name="Kohn T."/>
            <person name="Peeters S.H."/>
            <person name="Heuer A."/>
            <person name="Rast P."/>
            <person name="Oberbeckmann S."/>
            <person name="Bunk B."/>
            <person name="Jeske O."/>
            <person name="Meyerdierks A."/>
            <person name="Storesund J.E."/>
            <person name="Kallscheuer N."/>
            <person name="Luecker S."/>
            <person name="Lage O.M."/>
            <person name="Pohl T."/>
            <person name="Merkel B.J."/>
            <person name="Hornburger P."/>
            <person name="Mueller R.-W."/>
            <person name="Bruemmer F."/>
            <person name="Labrenz M."/>
            <person name="Spormann A.M."/>
            <person name="Op den Camp H."/>
            <person name="Overmann J."/>
            <person name="Amann R."/>
            <person name="Jetten M.S.M."/>
            <person name="Mascher T."/>
            <person name="Medema M.H."/>
            <person name="Devos D.P."/>
            <person name="Kaster A.-K."/>
            <person name="Ovreas L."/>
            <person name="Rohde M."/>
            <person name="Galperin M.Y."/>
            <person name="Jogler C."/>
        </authorList>
    </citation>
    <scope>NUCLEOTIDE SEQUENCE [LARGE SCALE GENOMIC DNA]</scope>
    <source>
        <strain evidence="3 4">EC9</strain>
    </source>
</reference>
<dbReference type="KEGG" id="ruv:EC9_34790"/>
<evidence type="ECO:0008006" key="5">
    <source>
        <dbReference type="Google" id="ProtNLM"/>
    </source>
</evidence>
<keyword evidence="2" id="KW-0472">Membrane</keyword>
<sequence length="274" mass="30518">MARRPRTNDDDISLFPFLSIVACVIGVLTMMIATLALAQTDSPDIAQIEEYESVQKKQKEADESIQQLQQRISVSNSAALHLKETQQERKLTQAELEELLKETEELEKQLEEQKKMEVVIPQVNPKDRETIGDMQTELSAVQEELAQLEAQLKKREDVPTEGNVTVLPQGSGLSFTPHFVECAEGALVMHNLSPPKRIRTAEAAGDKDFKALMNKVLNGKDDSIVFLVRSDGLSTYRSLKGLCDSNDLRNGKIPVVGKGRIDLSVFTEKQSKAK</sequence>
<proteinExistence type="predicted"/>
<evidence type="ECO:0000313" key="4">
    <source>
        <dbReference type="Proteomes" id="UP000319557"/>
    </source>
</evidence>
<dbReference type="Proteomes" id="UP000319557">
    <property type="component" value="Chromosome"/>
</dbReference>
<keyword evidence="4" id="KW-1185">Reference proteome</keyword>
<evidence type="ECO:0000256" key="2">
    <source>
        <dbReference type="SAM" id="Phobius"/>
    </source>
</evidence>
<dbReference type="OrthoDB" id="213128at2"/>
<dbReference type="RefSeq" id="WP_145346910.1">
    <property type="nucleotide sequence ID" value="NZ_CP036261.1"/>
</dbReference>
<evidence type="ECO:0000313" key="3">
    <source>
        <dbReference type="EMBL" id="QDS89282.1"/>
    </source>
</evidence>
<keyword evidence="2" id="KW-0812">Transmembrane</keyword>
<feature type="transmembrane region" description="Helical" evidence="2">
    <location>
        <begin position="12"/>
        <end position="38"/>
    </location>
</feature>
<dbReference type="PROSITE" id="PS51257">
    <property type="entry name" value="PROKAR_LIPOPROTEIN"/>
    <property type="match status" value="1"/>
</dbReference>
<evidence type="ECO:0000256" key="1">
    <source>
        <dbReference type="SAM" id="Coils"/>
    </source>
</evidence>
<feature type="coiled-coil region" evidence="1">
    <location>
        <begin position="51"/>
        <end position="158"/>
    </location>
</feature>
<accession>A0A517M334</accession>
<name>A0A517M334_9BACT</name>